<name>Q88FZ1_PSEPK</name>
<sequence>MDRFPSVKNDLSHKQKGELANLTHSIHACPENDLHLMLTQQCDEKDDRPLANRLGPSLGVDGPRRGKRS</sequence>
<proteinExistence type="predicted"/>
<evidence type="ECO:0000313" key="3">
    <source>
        <dbReference type="Proteomes" id="UP000000556"/>
    </source>
</evidence>
<dbReference type="EMBL" id="AE015451">
    <property type="protein sequence ID" value="AAN69529.1"/>
    <property type="molecule type" value="Genomic_DNA"/>
</dbReference>
<dbReference type="Proteomes" id="UP000000556">
    <property type="component" value="Chromosome"/>
</dbReference>
<protein>
    <submittedName>
        <fullName evidence="2">Uncharacterized protein</fullName>
    </submittedName>
</protein>
<reference evidence="2 3" key="1">
    <citation type="journal article" date="2002" name="Environ. Microbiol.">
        <title>Complete genome sequence and comparative analysis of the metabolically versatile Pseudomonas putida KT2440.</title>
        <authorList>
            <person name="Nelson K.E."/>
            <person name="Weinel C."/>
            <person name="Paulsen I.T."/>
            <person name="Dodson R.J."/>
            <person name="Hilbert H."/>
            <person name="Martins dos Santos V.A."/>
            <person name="Fouts D.E."/>
            <person name="Gill S.R."/>
            <person name="Pop M."/>
            <person name="Holmes M."/>
            <person name="Brinkac L."/>
            <person name="Beanan M."/>
            <person name="DeBoy R.T."/>
            <person name="Daugherty S."/>
            <person name="Kolonay J."/>
            <person name="Madupu R."/>
            <person name="Nelson W."/>
            <person name="White O."/>
            <person name="Peterson J."/>
            <person name="Khouri H."/>
            <person name="Hance I."/>
            <person name="Chris Lee P."/>
            <person name="Holtzapple E."/>
            <person name="Scanlan D."/>
            <person name="Tran K."/>
            <person name="Moazzez A."/>
            <person name="Utterback T."/>
            <person name="Rizzo M."/>
            <person name="Lee K."/>
            <person name="Kosack D."/>
            <person name="Moestl D."/>
            <person name="Wedler H."/>
            <person name="Lauber J."/>
            <person name="Stjepandic D."/>
            <person name="Hoheisel J."/>
            <person name="Straetz M."/>
            <person name="Heim S."/>
            <person name="Kiewitz C."/>
            <person name="Eisen J.A."/>
            <person name="Timmis K.N."/>
            <person name="Dusterhoft A."/>
            <person name="Tummler B."/>
            <person name="Fraser C.M."/>
        </authorList>
    </citation>
    <scope>NUCLEOTIDE SEQUENCE [LARGE SCALE GENOMIC DNA]</scope>
    <source>
        <strain evidence="3">ATCC 47054 / DSM 6125 / CFBP 8728 / NCIMB 11950 / KT2440</strain>
    </source>
</reference>
<dbReference type="KEGG" id="ppu:PP_3935"/>
<dbReference type="BioCyc" id="PPUT160488:G1G01-4202-MONOMER"/>
<evidence type="ECO:0000313" key="2">
    <source>
        <dbReference type="EMBL" id="AAN69529.1"/>
    </source>
</evidence>
<keyword evidence="3" id="KW-1185">Reference proteome</keyword>
<reference evidence="2 3" key="2">
    <citation type="journal article" date="2016" name="Environ. Microbiol.">
        <title>The revisited genome of Pseudomonas putida KT2440 enlightens its value as a robust metabolic chassis.</title>
        <authorList>
            <person name="Belda E."/>
            <person name="van Heck R.G."/>
            <person name="Lopez-Sanchez M.J."/>
            <person name="Cruveiller S."/>
            <person name="Barbe V."/>
            <person name="Fraser C."/>
            <person name="Klenk H.P."/>
            <person name="Petersen J."/>
            <person name="Morgat A."/>
            <person name="Nikel P.I."/>
            <person name="Vallenet D."/>
            <person name="Rouy Z."/>
            <person name="Sekowska A."/>
            <person name="Martins Dos Santos V.A."/>
            <person name="de Lorenzo V."/>
            <person name="Danchin A."/>
            <person name="Medigue C."/>
        </authorList>
    </citation>
    <scope>NUCLEOTIDE SEQUENCE [LARGE SCALE GENOMIC DNA]</scope>
    <source>
        <strain evidence="3">ATCC 47054 / DSM 6125 / CFBP 8728 / NCIMB 11950 / KT2440</strain>
    </source>
</reference>
<organism evidence="2 3">
    <name type="scientific">Pseudomonas putida (strain ATCC 47054 / DSM 6125 / CFBP 8728 / NCIMB 11950 / KT2440)</name>
    <dbReference type="NCBI Taxonomy" id="160488"/>
    <lineage>
        <taxon>Bacteria</taxon>
        <taxon>Pseudomonadati</taxon>
        <taxon>Pseudomonadota</taxon>
        <taxon>Gammaproteobacteria</taxon>
        <taxon>Pseudomonadales</taxon>
        <taxon>Pseudomonadaceae</taxon>
        <taxon>Pseudomonas</taxon>
    </lineage>
</organism>
<dbReference type="AlphaFoldDB" id="Q88FZ1"/>
<gene>
    <name evidence="2" type="ordered locus">PP_3935</name>
</gene>
<evidence type="ECO:0000256" key="1">
    <source>
        <dbReference type="SAM" id="MobiDB-lite"/>
    </source>
</evidence>
<accession>Q88FZ1</accession>
<dbReference type="HOGENOM" id="CLU_203972_0_0_6"/>
<dbReference type="PaxDb" id="160488-PP_3935"/>
<feature type="region of interest" description="Disordered" evidence="1">
    <location>
        <begin position="46"/>
        <end position="69"/>
    </location>
</feature>